<evidence type="ECO:0000256" key="1">
    <source>
        <dbReference type="SAM" id="MobiDB-lite"/>
    </source>
</evidence>
<name>A0A9W8TID1_9PEZI</name>
<comment type="caution">
    <text evidence="2">The sequence shown here is derived from an EMBL/GenBank/DDBJ whole genome shotgun (WGS) entry which is preliminary data.</text>
</comment>
<organism evidence="2 3">
    <name type="scientific">Xylaria arbuscula</name>
    <dbReference type="NCBI Taxonomy" id="114810"/>
    <lineage>
        <taxon>Eukaryota</taxon>
        <taxon>Fungi</taxon>
        <taxon>Dikarya</taxon>
        <taxon>Ascomycota</taxon>
        <taxon>Pezizomycotina</taxon>
        <taxon>Sordariomycetes</taxon>
        <taxon>Xylariomycetidae</taxon>
        <taxon>Xylariales</taxon>
        <taxon>Xylariaceae</taxon>
        <taxon>Xylaria</taxon>
    </lineage>
</organism>
<protein>
    <submittedName>
        <fullName evidence="2">Uncharacterized protein</fullName>
    </submittedName>
</protein>
<keyword evidence="3" id="KW-1185">Reference proteome</keyword>
<proteinExistence type="predicted"/>
<evidence type="ECO:0000313" key="2">
    <source>
        <dbReference type="EMBL" id="KAJ3557269.1"/>
    </source>
</evidence>
<dbReference type="AlphaFoldDB" id="A0A9W8TID1"/>
<sequence>MELASPPLLLASDREASQEASRGEPTIRFTNVKELLRAVNRVSGDFLVVTDVLPANFNEINRHERRSFRIRRYHANTGILIITIPTYLHEALHLQLYRRYDHKLVKNGQEESWGPIGSTTFRPKGHPEGDGGEGDSSGGPKPARYCKGGWPTLLIEAGDSESLGALRDDMRWWFSASNHQVNIVLLAKFDHPNQRIIIERWEEKLQTRKGATTTRQSAINPVFTPRLQQSITITQNIATNPVSYNVTRGALVLSFELLFLRNPGPQEGDIVISIAELQAYASDVWLNV</sequence>
<reference evidence="2" key="1">
    <citation type="submission" date="2022-07" db="EMBL/GenBank/DDBJ databases">
        <title>Genome Sequence of Xylaria arbuscula.</title>
        <authorList>
            <person name="Buettner E."/>
        </authorList>
    </citation>
    <scope>NUCLEOTIDE SEQUENCE</scope>
    <source>
        <strain evidence="2">VT107</strain>
    </source>
</reference>
<dbReference type="EMBL" id="JANPWZ010002630">
    <property type="protein sequence ID" value="KAJ3557269.1"/>
    <property type="molecule type" value="Genomic_DNA"/>
</dbReference>
<accession>A0A9W8TID1</accession>
<gene>
    <name evidence="2" type="ORF">NPX13_g9962</name>
</gene>
<feature type="region of interest" description="Disordered" evidence="1">
    <location>
        <begin position="111"/>
        <end position="142"/>
    </location>
</feature>
<evidence type="ECO:0000313" key="3">
    <source>
        <dbReference type="Proteomes" id="UP001148614"/>
    </source>
</evidence>
<dbReference type="Proteomes" id="UP001148614">
    <property type="component" value="Unassembled WGS sequence"/>
</dbReference>